<accession>A0A6L7I2D1</accession>
<comment type="caution">
    <text evidence="3">The sequence shown here is derived from an EMBL/GenBank/DDBJ whole genome shotgun (WGS) entry which is preliminary data.</text>
</comment>
<proteinExistence type="predicted"/>
<organism evidence="3 4">
    <name type="scientific">Shewanella insulae</name>
    <dbReference type="NCBI Taxonomy" id="2681496"/>
    <lineage>
        <taxon>Bacteria</taxon>
        <taxon>Pseudomonadati</taxon>
        <taxon>Pseudomonadota</taxon>
        <taxon>Gammaproteobacteria</taxon>
        <taxon>Alteromonadales</taxon>
        <taxon>Shewanellaceae</taxon>
        <taxon>Shewanella</taxon>
    </lineage>
</organism>
<gene>
    <name evidence="3" type="ORF">GNT65_18940</name>
</gene>
<feature type="domain" description="Phosphatidic acid phosphatase type 2/haloperoxidase" evidence="2">
    <location>
        <begin position="104"/>
        <end position="232"/>
    </location>
</feature>
<keyword evidence="1" id="KW-0812">Transmembrane</keyword>
<protein>
    <submittedName>
        <fullName evidence="3">Phosphatase PAP2 family protein</fullName>
    </submittedName>
</protein>
<dbReference type="RefSeq" id="WP_160798745.1">
    <property type="nucleotide sequence ID" value="NZ_WRPA01000024.1"/>
</dbReference>
<dbReference type="EMBL" id="WRPA01000024">
    <property type="protein sequence ID" value="MXR70736.1"/>
    <property type="molecule type" value="Genomic_DNA"/>
</dbReference>
<keyword evidence="1" id="KW-0472">Membrane</keyword>
<name>A0A6L7I2D1_9GAMM</name>
<reference evidence="3 4" key="1">
    <citation type="submission" date="2019-12" db="EMBL/GenBank/DDBJ databases">
        <title>Shewanella insulae sp. nov., isolated from a tidal flat.</title>
        <authorList>
            <person name="Yoon J.-H."/>
        </authorList>
    </citation>
    <scope>NUCLEOTIDE SEQUENCE [LARGE SCALE GENOMIC DNA]</scope>
    <source>
        <strain evidence="3 4">JBTF-M18</strain>
    </source>
</reference>
<keyword evidence="4" id="KW-1185">Reference proteome</keyword>
<feature type="transmembrane region" description="Helical" evidence="1">
    <location>
        <begin position="20"/>
        <end position="48"/>
    </location>
</feature>
<dbReference type="InterPro" id="IPR000326">
    <property type="entry name" value="PAP2/HPO"/>
</dbReference>
<dbReference type="Pfam" id="PF01569">
    <property type="entry name" value="PAP2"/>
    <property type="match status" value="1"/>
</dbReference>
<feature type="transmembrane region" description="Helical" evidence="1">
    <location>
        <begin position="68"/>
        <end position="92"/>
    </location>
</feature>
<evidence type="ECO:0000313" key="3">
    <source>
        <dbReference type="EMBL" id="MXR70736.1"/>
    </source>
</evidence>
<sequence>MSIAKSLDTASSPAFWRHHLMLPAVCFWLAVGLIEAFHLDIALGQWLFRLEGGVDDWPLRNAWVTENLIHVGGRNLVILLGVLILSLLGLSFKKPTLASYRRGLVFLFMSVLSSVLLVRLGKSLIHLDCPWHLKIFGGSADYFSLFSGQFDANSPGQCFPAGHSSGGYAWVALYFFALAYAPRYRWFGLSVGLLLGLTFGIAQQLRGAHFISHDVWSLAISWFSAFTWYSALFLHRQVETQTSPALETLGARS</sequence>
<feature type="transmembrane region" description="Helical" evidence="1">
    <location>
        <begin position="161"/>
        <end position="179"/>
    </location>
</feature>
<dbReference type="AlphaFoldDB" id="A0A6L7I2D1"/>
<dbReference type="CDD" id="cd03396">
    <property type="entry name" value="PAP2_like_6"/>
    <property type="match status" value="1"/>
</dbReference>
<keyword evidence="1" id="KW-1133">Transmembrane helix</keyword>
<dbReference type="SUPFAM" id="SSF48317">
    <property type="entry name" value="Acid phosphatase/Vanadium-dependent haloperoxidase"/>
    <property type="match status" value="1"/>
</dbReference>
<feature type="transmembrane region" description="Helical" evidence="1">
    <location>
        <begin position="215"/>
        <end position="234"/>
    </location>
</feature>
<feature type="transmembrane region" description="Helical" evidence="1">
    <location>
        <begin position="104"/>
        <end position="121"/>
    </location>
</feature>
<dbReference type="InterPro" id="IPR036938">
    <property type="entry name" value="PAP2/HPO_sf"/>
</dbReference>
<evidence type="ECO:0000313" key="4">
    <source>
        <dbReference type="Proteomes" id="UP000474778"/>
    </source>
</evidence>
<feature type="transmembrane region" description="Helical" evidence="1">
    <location>
        <begin position="186"/>
        <end position="203"/>
    </location>
</feature>
<dbReference type="Gene3D" id="1.20.144.10">
    <property type="entry name" value="Phosphatidic acid phosphatase type 2/haloperoxidase"/>
    <property type="match status" value="1"/>
</dbReference>
<dbReference type="Proteomes" id="UP000474778">
    <property type="component" value="Unassembled WGS sequence"/>
</dbReference>
<evidence type="ECO:0000259" key="2">
    <source>
        <dbReference type="Pfam" id="PF01569"/>
    </source>
</evidence>
<evidence type="ECO:0000256" key="1">
    <source>
        <dbReference type="SAM" id="Phobius"/>
    </source>
</evidence>